<keyword evidence="2" id="KW-1185">Reference proteome</keyword>
<gene>
    <name evidence="1" type="primary">cas8b</name>
    <name evidence="1" type="ORF">H9661_13155</name>
</gene>
<name>A0ABR8PVV5_9CLOT</name>
<reference evidence="1 2" key="1">
    <citation type="submission" date="2020-08" db="EMBL/GenBank/DDBJ databases">
        <title>A Genomic Blueprint of the Chicken Gut Microbiome.</title>
        <authorList>
            <person name="Gilroy R."/>
            <person name="Ravi A."/>
            <person name="Getino M."/>
            <person name="Pursley I."/>
            <person name="Horton D.L."/>
            <person name="Alikhan N.-F."/>
            <person name="Baker D."/>
            <person name="Gharbi K."/>
            <person name="Hall N."/>
            <person name="Watson M."/>
            <person name="Adriaenssens E.M."/>
            <person name="Foster-Nyarko E."/>
            <person name="Jarju S."/>
            <person name="Secka A."/>
            <person name="Antonio M."/>
            <person name="Oren A."/>
            <person name="Chaudhuri R."/>
            <person name="La Ragione R.M."/>
            <person name="Hildebrand F."/>
            <person name="Pallen M.J."/>
        </authorList>
    </citation>
    <scope>NUCLEOTIDE SEQUENCE [LARGE SCALE GENOMIC DNA]</scope>
    <source>
        <strain evidence="1 2">Sa3CVN1</strain>
    </source>
</reference>
<dbReference type="Proteomes" id="UP000627781">
    <property type="component" value="Unassembled WGS sequence"/>
</dbReference>
<accession>A0ABR8PVV5</accession>
<dbReference type="NCBIfam" id="TIGR02591">
    <property type="entry name" value="cas_Csh1"/>
    <property type="match status" value="1"/>
</dbReference>
<proteinExistence type="predicted"/>
<organism evidence="1 2">
    <name type="scientific">Clostridium cibarium</name>
    <dbReference type="NCBI Taxonomy" id="2762247"/>
    <lineage>
        <taxon>Bacteria</taxon>
        <taxon>Bacillati</taxon>
        <taxon>Bacillota</taxon>
        <taxon>Clostridia</taxon>
        <taxon>Eubacteriales</taxon>
        <taxon>Clostridiaceae</taxon>
        <taxon>Clostridium</taxon>
    </lineage>
</organism>
<evidence type="ECO:0000313" key="1">
    <source>
        <dbReference type="EMBL" id="MBD7912304.1"/>
    </source>
</evidence>
<comment type="caution">
    <text evidence="1">The sequence shown here is derived from an EMBL/GenBank/DDBJ whole genome shotgun (WGS) entry which is preliminary data.</text>
</comment>
<dbReference type="InterPro" id="IPR013420">
    <property type="entry name" value="CRISPR-assoc_prot_Cas8b/Csh1_C"/>
</dbReference>
<protein>
    <submittedName>
        <fullName evidence="1">Type I-B CRISPR-associated protein Cas8b/Csh1</fullName>
    </submittedName>
</protein>
<evidence type="ECO:0000313" key="2">
    <source>
        <dbReference type="Proteomes" id="UP000627781"/>
    </source>
</evidence>
<dbReference type="RefSeq" id="WP_191769266.1">
    <property type="nucleotide sequence ID" value="NZ_JACSRA010000022.1"/>
</dbReference>
<sequence length="580" mass="67624">MLKDCLEVFKRELNAKGEKLITDTYVPKDGTYIIVAPTNDAYEIKEIVQIKQDKKAKGIDKSHSYYSYICERDYNSKLVEMNKPIDGKKVIHSNNYLSFFIKKENLASGKLTDEIIDNYYNVLSNPYLKYTKENAKEIYKSLEEDVGQVDISLLENIKTWIKNNIFKLDEEIISGKDYLKIFFDYPIEDYKREGKRYLIPNIYNNNDFNIKIDNTIYGLPNDNMGLNAKKPYLENKTRNEKVPYLINNDEVLLQGKFFDYLLNLASIGKVNIYIKDEIKGYNNGEFPDKDFQGIFLRLKKGKEVEIHDYDVITEFKTLLSKKFHFKNILELDLSSKNVSVENYGFISTVKDMQDIINIVFFSKYLINNYFTEASDMSFNESYIKNNLLLSRETLFNWLYKGIDNGVEAVLNKISLNLIKGSVNNGYLNKACHQFNLRWSLNNYFKGGKDMADIVYNIKNSLREKINSSITDKFENDEEFYFAVGQSVGFLLSKSRGKKKPHSLVNPFINAKDNDVIKANLIKLFKKYSFDESVNSKRFNNMYAMILGYEPEDKVNQDIILAGYLSNNLVYESNKEEKNHE</sequence>
<dbReference type="EMBL" id="JACSRA010000022">
    <property type="protein sequence ID" value="MBD7912304.1"/>
    <property type="molecule type" value="Genomic_DNA"/>
</dbReference>